<evidence type="ECO:0000259" key="1">
    <source>
        <dbReference type="Pfam" id="PF05050"/>
    </source>
</evidence>
<dbReference type="GO" id="GO:0032259">
    <property type="term" value="P:methylation"/>
    <property type="evidence" value="ECO:0007669"/>
    <property type="project" value="UniProtKB-KW"/>
</dbReference>
<dbReference type="GO" id="GO:0008168">
    <property type="term" value="F:methyltransferase activity"/>
    <property type="evidence" value="ECO:0007669"/>
    <property type="project" value="UniProtKB-KW"/>
</dbReference>
<dbReference type="InterPro" id="IPR006342">
    <property type="entry name" value="FkbM_mtfrase"/>
</dbReference>
<dbReference type="SUPFAM" id="SSF53335">
    <property type="entry name" value="S-adenosyl-L-methionine-dependent methyltransferases"/>
    <property type="match status" value="1"/>
</dbReference>
<accession>A0A1I2TG23</accession>
<evidence type="ECO:0000313" key="2">
    <source>
        <dbReference type="EMBL" id="SFG63860.1"/>
    </source>
</evidence>
<protein>
    <submittedName>
        <fullName evidence="2">Methyltransferase, FkbM family</fullName>
    </submittedName>
</protein>
<name>A0A1I2TG23_9BACT</name>
<gene>
    <name evidence="2" type="ORF">SAMN04487988_1069</name>
</gene>
<keyword evidence="3" id="KW-1185">Reference proteome</keyword>
<dbReference type="Pfam" id="PF05050">
    <property type="entry name" value="Methyltransf_21"/>
    <property type="match status" value="1"/>
</dbReference>
<keyword evidence="2" id="KW-0489">Methyltransferase</keyword>
<proteinExistence type="predicted"/>
<organism evidence="2 3">
    <name type="scientific">Algoriphagus hitonicola</name>
    <dbReference type="NCBI Taxonomy" id="435880"/>
    <lineage>
        <taxon>Bacteria</taxon>
        <taxon>Pseudomonadati</taxon>
        <taxon>Bacteroidota</taxon>
        <taxon>Cytophagia</taxon>
        <taxon>Cytophagales</taxon>
        <taxon>Cyclobacteriaceae</taxon>
        <taxon>Algoriphagus</taxon>
    </lineage>
</organism>
<dbReference type="Gene3D" id="3.40.50.150">
    <property type="entry name" value="Vaccinia Virus protein VP39"/>
    <property type="match status" value="1"/>
</dbReference>
<dbReference type="InterPro" id="IPR029063">
    <property type="entry name" value="SAM-dependent_MTases_sf"/>
</dbReference>
<dbReference type="RefSeq" id="WP_092791006.1">
    <property type="nucleotide sequence ID" value="NZ_JBHRVW010000002.1"/>
</dbReference>
<keyword evidence="2" id="KW-0808">Transferase</keyword>
<dbReference type="AlphaFoldDB" id="A0A1I2TG23"/>
<dbReference type="EMBL" id="FOPC01000006">
    <property type="protein sequence ID" value="SFG63860.1"/>
    <property type="molecule type" value="Genomic_DNA"/>
</dbReference>
<sequence length="279" mass="32888">MSINYIIILFRKFLYFFYRIVSIFNFKSRTATSKGIERLFKHDVDDFFSFNIQGYIIISPNEKMVPILYHHIFKREIYKFKLNNSKPKIIDCGSNIGMAILYWKKISSEAEIIAFEPSEMNFRALKYNIEMNSINNVTLINAAISSKIGNFFFTDNDAASGSLFLEKDLDRKYIVNTVRLDNYLQEEIDFLKIDIEGEEINILDQVVDNLKNIQNIFIEYHSFLGRPQKLSMFLKSLEDNNFRYYIEGEYSNNAPLFNNHTKLKQDLQVAIWAKKSENE</sequence>
<feature type="domain" description="Methyltransferase FkbM" evidence="1">
    <location>
        <begin position="91"/>
        <end position="244"/>
    </location>
</feature>
<dbReference type="STRING" id="435880.SAMN04487988_1069"/>
<reference evidence="3" key="1">
    <citation type="submission" date="2016-10" db="EMBL/GenBank/DDBJ databases">
        <authorList>
            <person name="Varghese N."/>
            <person name="Submissions S."/>
        </authorList>
    </citation>
    <scope>NUCLEOTIDE SEQUENCE [LARGE SCALE GENOMIC DNA]</scope>
    <source>
        <strain evidence="3">DSM 19315</strain>
    </source>
</reference>
<dbReference type="Proteomes" id="UP000199642">
    <property type="component" value="Unassembled WGS sequence"/>
</dbReference>
<dbReference type="PANTHER" id="PTHR34203:SF15">
    <property type="entry name" value="SLL1173 PROTEIN"/>
    <property type="match status" value="1"/>
</dbReference>
<evidence type="ECO:0000313" key="3">
    <source>
        <dbReference type="Proteomes" id="UP000199642"/>
    </source>
</evidence>
<dbReference type="NCBIfam" id="TIGR01444">
    <property type="entry name" value="fkbM_fam"/>
    <property type="match status" value="1"/>
</dbReference>
<dbReference type="PANTHER" id="PTHR34203">
    <property type="entry name" value="METHYLTRANSFERASE, FKBM FAMILY PROTEIN"/>
    <property type="match status" value="1"/>
</dbReference>
<dbReference type="OrthoDB" id="9812600at2"/>
<dbReference type="InterPro" id="IPR052514">
    <property type="entry name" value="SAM-dependent_MTase"/>
</dbReference>